<proteinExistence type="predicted"/>
<evidence type="ECO:0000313" key="2">
    <source>
        <dbReference type="Proteomes" id="UP000607331"/>
    </source>
</evidence>
<gene>
    <name evidence="1" type="ORF">HII27_09140</name>
</gene>
<name>A0ABR6RRY4_9ENTR</name>
<protein>
    <recommendedName>
        <fullName evidence="3">Ead/Ea22-like family protein</fullName>
    </recommendedName>
</protein>
<organism evidence="1 2">
    <name type="scientific">Kluyvera sichuanensis</name>
    <dbReference type="NCBI Taxonomy" id="2725494"/>
    <lineage>
        <taxon>Bacteria</taxon>
        <taxon>Pseudomonadati</taxon>
        <taxon>Pseudomonadota</taxon>
        <taxon>Gammaproteobacteria</taxon>
        <taxon>Enterobacterales</taxon>
        <taxon>Enterobacteriaceae</taxon>
        <taxon>Kluyvera</taxon>
    </lineage>
</organism>
<comment type="caution">
    <text evidence="1">The sequence shown here is derived from an EMBL/GenBank/DDBJ whole genome shotgun (WGS) entry which is preliminary data.</text>
</comment>
<reference evidence="1 2" key="1">
    <citation type="submission" date="2020-04" db="EMBL/GenBank/DDBJ databases">
        <title>The draft genome of Kluyvera sichuanensis strain SCKS090646.</title>
        <authorList>
            <person name="Wei L."/>
            <person name="Liu L."/>
            <person name="Feng Y."/>
            <person name="Zong Z."/>
        </authorList>
    </citation>
    <scope>NUCLEOTIDE SEQUENCE [LARGE SCALE GENOMIC DNA]</scope>
    <source>
        <strain evidence="1 2">090646</strain>
    </source>
</reference>
<keyword evidence="2" id="KW-1185">Reference proteome</keyword>
<sequence length="210" mass="23586">MNDITALTQRMLLDFTKPLETESGEPVKHVCHDVIEYRCARVCVDAATGIVYSSPYVGLKIRNASQYAVLRKFTEEAASAYSDFENGYISDMKCGDRSHEYLMFVKEPANVLALVEALEARGKQIADSENRVRQQNRHVCELFDENAALRQRIAQLESRTVTVKLPKSHLADINAHDEDLMQNWCSVIRCSEMISALTTAGIQVIEGEGQ</sequence>
<evidence type="ECO:0008006" key="3">
    <source>
        <dbReference type="Google" id="ProtNLM"/>
    </source>
</evidence>
<dbReference type="EMBL" id="JABBJF010000006">
    <property type="protein sequence ID" value="MBC1185882.1"/>
    <property type="molecule type" value="Genomic_DNA"/>
</dbReference>
<dbReference type="Proteomes" id="UP000607331">
    <property type="component" value="Unassembled WGS sequence"/>
</dbReference>
<accession>A0ABR6RRY4</accession>
<evidence type="ECO:0000313" key="1">
    <source>
        <dbReference type="EMBL" id="MBC1185882.1"/>
    </source>
</evidence>